<dbReference type="InterPro" id="IPR013783">
    <property type="entry name" value="Ig-like_fold"/>
</dbReference>
<dbReference type="InterPro" id="IPR014756">
    <property type="entry name" value="Ig_E-set"/>
</dbReference>
<evidence type="ECO:0000256" key="1">
    <source>
        <dbReference type="ARBA" id="ARBA00004496"/>
    </source>
</evidence>
<evidence type="ECO:0000256" key="3">
    <source>
        <dbReference type="ARBA" id="ARBA00022801"/>
    </source>
</evidence>
<evidence type="ECO:0000313" key="6">
    <source>
        <dbReference type="EMBL" id="MFB9134680.1"/>
    </source>
</evidence>
<dbReference type="SUPFAM" id="SSF53474">
    <property type="entry name" value="alpha/beta-Hydrolases"/>
    <property type="match status" value="1"/>
</dbReference>
<dbReference type="Pfam" id="PF00756">
    <property type="entry name" value="Esterase"/>
    <property type="match status" value="1"/>
</dbReference>
<sequence>MHQHFTITTHSQWKQYIDAPSYFRGSIVSDNPIQAIYVTDSSGSTVRQLIQNGEQEAEVFLYLDHADHYIFHLVPQPEVRTCVTIALHAVPLKNDQYLSPNHTIISPLLFRTAQRIAQHDAIAETTFWTLMDKRGTPLIEESDGNNTIVTFLYQGDTSTQNVLVLGAPYDGQVQLAQIPNSNIWFKSYEIPNSSRFSYRIAVNVPQLADNNWTEQYLAAFSTIKVDPKNHQPQFNHGDALFGSASTLTLAQAPSDSTIEEHRSPKGSVKELQYYSQQLNNTRTVHLYQPHTKYPLDASSPLLILFDGSEYLSKVPTPVILDNLIAEGRIPPMRAVFIDTPSPKLRAQELTPNTAFANFLATEFKPWLCESLNIRPDAKNTILSGSSFGGLASLYIAYKYPEQFGKVLSQSGSFWWAPQTSPQAVTKPEHWFADIIVQEPTQPIDIYMNAGLFEIKPKSYEILETNRKLVSALKTRGYRVTFEEVACGHDYFSWRVTLAHGLTALFNHPQYQT</sequence>
<dbReference type="Pfam" id="PF11806">
    <property type="entry name" value="Enterochelin_N"/>
    <property type="match status" value="1"/>
</dbReference>
<dbReference type="GO" id="GO:0016787">
    <property type="term" value="F:hydrolase activity"/>
    <property type="evidence" value="ECO:0007669"/>
    <property type="project" value="UniProtKB-KW"/>
</dbReference>
<dbReference type="PANTHER" id="PTHR48098:SF3">
    <property type="entry name" value="IRON(III) ENTEROBACTIN ESTERASE"/>
    <property type="match status" value="1"/>
</dbReference>
<dbReference type="InterPro" id="IPR050583">
    <property type="entry name" value="Mycobacterial_A85_antigen"/>
</dbReference>
<comment type="subcellular location">
    <subcellularLocation>
        <location evidence="1">Cytoplasm</location>
    </subcellularLocation>
</comment>
<evidence type="ECO:0000313" key="7">
    <source>
        <dbReference type="Proteomes" id="UP001589645"/>
    </source>
</evidence>
<proteinExistence type="inferred from homology"/>
<comment type="caution">
    <text evidence="6">The sequence shown here is derived from an EMBL/GenBank/DDBJ whole genome shotgun (WGS) entry which is preliminary data.</text>
</comment>
<accession>A0ABV5HL18</accession>
<dbReference type="SUPFAM" id="SSF81296">
    <property type="entry name" value="E set domains"/>
    <property type="match status" value="1"/>
</dbReference>
<keyword evidence="7" id="KW-1185">Reference proteome</keyword>
<gene>
    <name evidence="6" type="ORF">ACFFUV_06780</name>
</gene>
<dbReference type="InterPro" id="IPR029058">
    <property type="entry name" value="AB_hydrolase_fold"/>
</dbReference>
<dbReference type="InterPro" id="IPR000801">
    <property type="entry name" value="Esterase-like"/>
</dbReference>
<evidence type="ECO:0000256" key="2">
    <source>
        <dbReference type="ARBA" id="ARBA00022490"/>
    </source>
</evidence>
<feature type="domain" description="Enterochelin esterase N-terminal" evidence="5">
    <location>
        <begin position="149"/>
        <end position="256"/>
    </location>
</feature>
<protein>
    <submittedName>
        <fullName evidence="6">Alpha/beta hydrolase-fold protein</fullName>
    </submittedName>
</protein>
<organism evidence="6 7">
    <name type="scientific">Vibrio olivae</name>
    <dbReference type="NCBI Taxonomy" id="1243002"/>
    <lineage>
        <taxon>Bacteria</taxon>
        <taxon>Pseudomonadati</taxon>
        <taxon>Pseudomonadota</taxon>
        <taxon>Gammaproteobacteria</taxon>
        <taxon>Vibrionales</taxon>
        <taxon>Vibrionaceae</taxon>
        <taxon>Vibrio</taxon>
    </lineage>
</organism>
<dbReference type="PANTHER" id="PTHR48098">
    <property type="entry name" value="ENTEROCHELIN ESTERASE-RELATED"/>
    <property type="match status" value="1"/>
</dbReference>
<evidence type="ECO:0000259" key="5">
    <source>
        <dbReference type="Pfam" id="PF11806"/>
    </source>
</evidence>
<dbReference type="RefSeq" id="WP_390190688.1">
    <property type="nucleotide sequence ID" value="NZ_JBHMEP010000001.1"/>
</dbReference>
<comment type="similarity">
    <text evidence="4">Belongs to the Fes family.</text>
</comment>
<dbReference type="Proteomes" id="UP001589645">
    <property type="component" value="Unassembled WGS sequence"/>
</dbReference>
<dbReference type="EMBL" id="JBHMEP010000001">
    <property type="protein sequence ID" value="MFB9134680.1"/>
    <property type="molecule type" value="Genomic_DNA"/>
</dbReference>
<keyword evidence="2" id="KW-0963">Cytoplasm</keyword>
<keyword evidence="3 6" id="KW-0378">Hydrolase</keyword>
<dbReference type="InterPro" id="IPR021764">
    <property type="entry name" value="Enterochelin_esterase_N"/>
</dbReference>
<evidence type="ECO:0000256" key="4">
    <source>
        <dbReference type="ARBA" id="ARBA00024201"/>
    </source>
</evidence>
<dbReference type="Gene3D" id="3.40.50.1820">
    <property type="entry name" value="alpha/beta hydrolase"/>
    <property type="match status" value="1"/>
</dbReference>
<reference evidence="6 7" key="1">
    <citation type="submission" date="2024-09" db="EMBL/GenBank/DDBJ databases">
        <authorList>
            <person name="Sun Q."/>
            <person name="Mori K."/>
        </authorList>
    </citation>
    <scope>NUCLEOTIDE SEQUENCE [LARGE SCALE GENOMIC DNA]</scope>
    <source>
        <strain evidence="6 7">CECT 8064</strain>
    </source>
</reference>
<dbReference type="Gene3D" id="2.60.40.10">
    <property type="entry name" value="Immunoglobulins"/>
    <property type="match status" value="1"/>
</dbReference>
<name>A0ABV5HL18_9VIBR</name>